<dbReference type="InterPro" id="IPR025661">
    <property type="entry name" value="Pept_asp_AS"/>
</dbReference>
<dbReference type="CDD" id="cd02248">
    <property type="entry name" value="Peptidase_C1A"/>
    <property type="match status" value="1"/>
</dbReference>
<dbReference type="Pfam" id="PF00112">
    <property type="entry name" value="Peptidase_C1"/>
    <property type="match status" value="1"/>
</dbReference>
<reference evidence="14 15" key="1">
    <citation type="submission" date="2017-07" db="EMBL/GenBank/DDBJ databases">
        <title>An improved, manually edited Actinidia chinensis var. chinensis (kiwifruit) genome highlights the challenges associated with draft genomes and gene prediction in plants.</title>
        <authorList>
            <person name="Pilkington S."/>
            <person name="Crowhurst R."/>
            <person name="Hilario E."/>
            <person name="Nardozza S."/>
            <person name="Fraser L."/>
            <person name="Peng Y."/>
            <person name="Gunaseelan K."/>
            <person name="Simpson R."/>
            <person name="Tahir J."/>
            <person name="Deroles S."/>
            <person name="Templeton K."/>
            <person name="Luo Z."/>
            <person name="Davy M."/>
            <person name="Cheng C."/>
            <person name="Mcneilage M."/>
            <person name="Scaglione D."/>
            <person name="Liu Y."/>
            <person name="Zhang Q."/>
            <person name="Datson P."/>
            <person name="De Silva N."/>
            <person name="Gardiner S."/>
            <person name="Bassett H."/>
            <person name="Chagne D."/>
            <person name="Mccallum J."/>
            <person name="Dzierzon H."/>
            <person name="Deng C."/>
            <person name="Wang Y.-Y."/>
            <person name="Barron N."/>
            <person name="Manako K."/>
            <person name="Bowen J."/>
            <person name="Foster T."/>
            <person name="Erridge Z."/>
            <person name="Tiffin H."/>
            <person name="Waite C."/>
            <person name="Davies K."/>
            <person name="Grierson E."/>
            <person name="Laing W."/>
            <person name="Kirk R."/>
            <person name="Chen X."/>
            <person name="Wood M."/>
            <person name="Montefiori M."/>
            <person name="Brummell D."/>
            <person name="Schwinn K."/>
            <person name="Catanach A."/>
            <person name="Fullerton C."/>
            <person name="Li D."/>
            <person name="Meiyalaghan S."/>
            <person name="Nieuwenhuizen N."/>
            <person name="Read N."/>
            <person name="Prakash R."/>
            <person name="Hunter D."/>
            <person name="Zhang H."/>
            <person name="Mckenzie M."/>
            <person name="Knabel M."/>
            <person name="Harris A."/>
            <person name="Allan A."/>
            <person name="Chen A."/>
            <person name="Janssen B."/>
            <person name="Plunkett B."/>
            <person name="Dwamena C."/>
            <person name="Voogd C."/>
            <person name="Leif D."/>
            <person name="Lafferty D."/>
            <person name="Souleyre E."/>
            <person name="Varkonyi-Gasic E."/>
            <person name="Gambi F."/>
            <person name="Hanley J."/>
            <person name="Yao J.-L."/>
            <person name="Cheung J."/>
            <person name="David K."/>
            <person name="Warren B."/>
            <person name="Marsh K."/>
            <person name="Snowden K."/>
            <person name="Lin-Wang K."/>
            <person name="Brian L."/>
            <person name="Martinez-Sanchez M."/>
            <person name="Wang M."/>
            <person name="Ileperuma N."/>
            <person name="Macnee N."/>
            <person name="Campin R."/>
            <person name="Mcatee P."/>
            <person name="Drummond R."/>
            <person name="Espley R."/>
            <person name="Ireland H."/>
            <person name="Wu R."/>
            <person name="Atkinson R."/>
            <person name="Karunairetnam S."/>
            <person name="Bulley S."/>
            <person name="Chunkath S."/>
            <person name="Hanley Z."/>
            <person name="Storey R."/>
            <person name="Thrimawithana A."/>
            <person name="Thomson S."/>
            <person name="David C."/>
            <person name="Testolin R."/>
        </authorList>
    </citation>
    <scope>NUCLEOTIDE SEQUENCE [LARGE SCALE GENOMIC DNA]</scope>
    <source>
        <strain evidence="15">cv. Red5</strain>
        <tissue evidence="14">Young leaf</tissue>
    </source>
</reference>
<dbReference type="SMART" id="SM00848">
    <property type="entry name" value="Inhibitor_I29"/>
    <property type="match status" value="1"/>
</dbReference>
<reference evidence="15" key="2">
    <citation type="journal article" date="2018" name="BMC Genomics">
        <title>A manually annotated Actinidia chinensis var. chinensis (kiwifruit) genome highlights the challenges associated with draft genomes and gene prediction in plants.</title>
        <authorList>
            <person name="Pilkington S.M."/>
            <person name="Crowhurst R."/>
            <person name="Hilario E."/>
            <person name="Nardozza S."/>
            <person name="Fraser L."/>
            <person name="Peng Y."/>
            <person name="Gunaseelan K."/>
            <person name="Simpson R."/>
            <person name="Tahir J."/>
            <person name="Deroles S.C."/>
            <person name="Templeton K."/>
            <person name="Luo Z."/>
            <person name="Davy M."/>
            <person name="Cheng C."/>
            <person name="McNeilage M."/>
            <person name="Scaglione D."/>
            <person name="Liu Y."/>
            <person name="Zhang Q."/>
            <person name="Datson P."/>
            <person name="De Silva N."/>
            <person name="Gardiner S.E."/>
            <person name="Bassett H."/>
            <person name="Chagne D."/>
            <person name="McCallum J."/>
            <person name="Dzierzon H."/>
            <person name="Deng C."/>
            <person name="Wang Y.Y."/>
            <person name="Barron L."/>
            <person name="Manako K."/>
            <person name="Bowen J."/>
            <person name="Foster T.M."/>
            <person name="Erridge Z.A."/>
            <person name="Tiffin H."/>
            <person name="Waite C.N."/>
            <person name="Davies K.M."/>
            <person name="Grierson E.P."/>
            <person name="Laing W.A."/>
            <person name="Kirk R."/>
            <person name="Chen X."/>
            <person name="Wood M."/>
            <person name="Montefiori M."/>
            <person name="Brummell D.A."/>
            <person name="Schwinn K.E."/>
            <person name="Catanach A."/>
            <person name="Fullerton C."/>
            <person name="Li D."/>
            <person name="Meiyalaghan S."/>
            <person name="Nieuwenhuizen N."/>
            <person name="Read N."/>
            <person name="Prakash R."/>
            <person name="Hunter D."/>
            <person name="Zhang H."/>
            <person name="McKenzie M."/>
            <person name="Knabel M."/>
            <person name="Harris A."/>
            <person name="Allan A.C."/>
            <person name="Gleave A."/>
            <person name="Chen A."/>
            <person name="Janssen B.J."/>
            <person name="Plunkett B."/>
            <person name="Ampomah-Dwamena C."/>
            <person name="Voogd C."/>
            <person name="Leif D."/>
            <person name="Lafferty D."/>
            <person name="Souleyre E.J.F."/>
            <person name="Varkonyi-Gasic E."/>
            <person name="Gambi F."/>
            <person name="Hanley J."/>
            <person name="Yao J.L."/>
            <person name="Cheung J."/>
            <person name="David K.M."/>
            <person name="Warren B."/>
            <person name="Marsh K."/>
            <person name="Snowden K.C."/>
            <person name="Lin-Wang K."/>
            <person name="Brian L."/>
            <person name="Martinez-Sanchez M."/>
            <person name="Wang M."/>
            <person name="Ileperuma N."/>
            <person name="Macnee N."/>
            <person name="Campin R."/>
            <person name="McAtee P."/>
            <person name="Drummond R.S.M."/>
            <person name="Espley R.V."/>
            <person name="Ireland H.S."/>
            <person name="Wu R."/>
            <person name="Atkinson R.G."/>
            <person name="Karunairetnam S."/>
            <person name="Bulley S."/>
            <person name="Chunkath S."/>
            <person name="Hanley Z."/>
            <person name="Storey R."/>
            <person name="Thrimawithana A.H."/>
            <person name="Thomson S."/>
            <person name="David C."/>
            <person name="Testolin R."/>
            <person name="Huang H."/>
            <person name="Hellens R.P."/>
            <person name="Schaffer R.J."/>
        </authorList>
    </citation>
    <scope>NUCLEOTIDE SEQUENCE [LARGE SCALE GENOMIC DNA]</scope>
    <source>
        <strain evidence="15">cv. Red5</strain>
    </source>
</reference>
<feature type="signal peptide" evidence="11">
    <location>
        <begin position="1"/>
        <end position="19"/>
    </location>
</feature>
<keyword evidence="5" id="KW-0788">Thiol protease</keyword>
<dbReference type="EMBL" id="NKQK01000005">
    <property type="protein sequence ID" value="PSS30731.1"/>
    <property type="molecule type" value="Genomic_DNA"/>
</dbReference>
<keyword evidence="15" id="KW-1185">Reference proteome</keyword>
<feature type="domain" description="Peptidase C1A papain C-terminal" evidence="12">
    <location>
        <begin position="136"/>
        <end position="352"/>
    </location>
</feature>
<keyword evidence="4" id="KW-0378">Hydrolase</keyword>
<evidence type="ECO:0000259" key="13">
    <source>
        <dbReference type="SMART" id="SM00848"/>
    </source>
</evidence>
<dbReference type="InterPro" id="IPR025660">
    <property type="entry name" value="Pept_his_AS"/>
</dbReference>
<evidence type="ECO:0000256" key="7">
    <source>
        <dbReference type="ARBA" id="ARBA00050389"/>
    </source>
</evidence>
<evidence type="ECO:0000256" key="2">
    <source>
        <dbReference type="ARBA" id="ARBA00022670"/>
    </source>
</evidence>
<dbReference type="Proteomes" id="UP000241394">
    <property type="component" value="Chromosome LG5"/>
</dbReference>
<dbReference type="AlphaFoldDB" id="A0A2R6RL24"/>
<dbReference type="EC" id="3.4.22.14" evidence="9"/>
<comment type="similarity">
    <text evidence="1">Belongs to the peptidase C1 family.</text>
</comment>
<evidence type="ECO:0000256" key="4">
    <source>
        <dbReference type="ARBA" id="ARBA00022801"/>
    </source>
</evidence>
<evidence type="ECO:0000256" key="11">
    <source>
        <dbReference type="SAM" id="SignalP"/>
    </source>
</evidence>
<dbReference type="PROSITE" id="PS00640">
    <property type="entry name" value="THIOL_PROTEASE_ASN"/>
    <property type="match status" value="1"/>
</dbReference>
<keyword evidence="3 11" id="KW-0732">Signal</keyword>
<dbReference type="InterPro" id="IPR013128">
    <property type="entry name" value="Peptidase_C1A"/>
</dbReference>
<evidence type="ECO:0000313" key="15">
    <source>
        <dbReference type="Proteomes" id="UP000241394"/>
    </source>
</evidence>
<dbReference type="InParanoid" id="A0A2R6RL24"/>
<name>A0A2R6RL24_ACTCC</name>
<dbReference type="SMART" id="SM00645">
    <property type="entry name" value="Pept_C1"/>
    <property type="match status" value="1"/>
</dbReference>
<evidence type="ECO:0000256" key="3">
    <source>
        <dbReference type="ARBA" id="ARBA00022729"/>
    </source>
</evidence>
<gene>
    <name evidence="14" type="ORF">CEY00_Acc06016</name>
</gene>
<dbReference type="InterPro" id="IPR000169">
    <property type="entry name" value="Pept_cys_AS"/>
</dbReference>
<comment type="function">
    <text evidence="8">Cysteine protease responsible for the cleavage of kiwellin into kissper and KiTH.</text>
</comment>
<sequence>MAMAITTLLLLLFASLSYATDMSIIDYNTKPNHKSSSRTDEEVMGIYAEWLVKHGKAYNGIGERERRFEIFKDNLKFIDEHNSENRSYKVGLNRFADLTNEEYRSLYLGARTDAKRRFMKSKSVSRRYMVRGGNRLPESVDWRESGAVAPIKDQGRCGSCWAFSTVAAVEGINQIVTGEMIRLSEQELVDCDRTYDAGCNGGLMDYAFEFIINNGGIDTEEDYPYRGVDGTCDPERKNAKVVSIDDYEDVPQYDETALKKAVAHQPVSVAIEASGRAFQLYLSGVFTGECGRALDHGVVVIGYGTDNGVDHWIVRNSWGTSWGENGYIRMERNVVDNFGGKCGIAMQASYPIKNGENPANKPYLAYEDAGIRISSA</sequence>
<dbReference type="STRING" id="1590841.A0A2R6RL24"/>
<comment type="caution">
    <text evidence="14">The sequence shown here is derived from an EMBL/GenBank/DDBJ whole genome shotgun (WGS) entry which is preliminary data.</text>
</comment>
<evidence type="ECO:0000256" key="10">
    <source>
        <dbReference type="ARBA" id="ARBA00068904"/>
    </source>
</evidence>
<organism evidence="14 15">
    <name type="scientific">Actinidia chinensis var. chinensis</name>
    <name type="common">Chinese soft-hair kiwi</name>
    <dbReference type="NCBI Taxonomy" id="1590841"/>
    <lineage>
        <taxon>Eukaryota</taxon>
        <taxon>Viridiplantae</taxon>
        <taxon>Streptophyta</taxon>
        <taxon>Embryophyta</taxon>
        <taxon>Tracheophyta</taxon>
        <taxon>Spermatophyta</taxon>
        <taxon>Magnoliopsida</taxon>
        <taxon>eudicotyledons</taxon>
        <taxon>Gunneridae</taxon>
        <taxon>Pentapetalae</taxon>
        <taxon>asterids</taxon>
        <taxon>Ericales</taxon>
        <taxon>Actinidiaceae</taxon>
        <taxon>Actinidia</taxon>
    </lineage>
</organism>
<feature type="domain" description="Cathepsin propeptide inhibitor" evidence="13">
    <location>
        <begin position="47"/>
        <end position="103"/>
    </location>
</feature>
<comment type="catalytic activity">
    <reaction evidence="7">
        <text>Specificity close to that of papain.</text>
        <dbReference type="EC" id="3.4.22.14"/>
    </reaction>
</comment>
<evidence type="ECO:0000256" key="5">
    <source>
        <dbReference type="ARBA" id="ARBA00022807"/>
    </source>
</evidence>
<dbReference type="InterPro" id="IPR000668">
    <property type="entry name" value="Peptidase_C1A_C"/>
</dbReference>
<dbReference type="Pfam" id="PF08246">
    <property type="entry name" value="Inhibitor_I29"/>
    <property type="match status" value="1"/>
</dbReference>
<dbReference type="PRINTS" id="PR00705">
    <property type="entry name" value="PAPAIN"/>
</dbReference>
<evidence type="ECO:0000313" key="14">
    <source>
        <dbReference type="EMBL" id="PSS30731.1"/>
    </source>
</evidence>
<dbReference type="GO" id="GO:0004197">
    <property type="term" value="F:cysteine-type endopeptidase activity"/>
    <property type="evidence" value="ECO:0007669"/>
    <property type="project" value="UniProtKB-EC"/>
</dbReference>
<dbReference type="SUPFAM" id="SSF54001">
    <property type="entry name" value="Cysteine proteinases"/>
    <property type="match status" value="1"/>
</dbReference>
<dbReference type="InterPro" id="IPR013201">
    <property type="entry name" value="Prot_inhib_I29"/>
</dbReference>
<dbReference type="PROSITE" id="PS00639">
    <property type="entry name" value="THIOL_PROTEASE_HIS"/>
    <property type="match status" value="1"/>
</dbReference>
<dbReference type="PROSITE" id="PS00139">
    <property type="entry name" value="THIOL_PROTEASE_CYS"/>
    <property type="match status" value="1"/>
</dbReference>
<evidence type="ECO:0000256" key="8">
    <source>
        <dbReference type="ARBA" id="ARBA00058326"/>
    </source>
</evidence>
<dbReference type="Gene3D" id="3.90.70.10">
    <property type="entry name" value="Cysteine proteinases"/>
    <property type="match status" value="1"/>
</dbReference>
<feature type="chain" id="PRO_5018748885" description="Actinidain" evidence="11">
    <location>
        <begin position="20"/>
        <end position="376"/>
    </location>
</feature>
<dbReference type="Gramene" id="PSS30731">
    <property type="protein sequence ID" value="PSS30731"/>
    <property type="gene ID" value="CEY00_Acc06016"/>
</dbReference>
<proteinExistence type="inferred from homology"/>
<evidence type="ECO:0000256" key="9">
    <source>
        <dbReference type="ARBA" id="ARBA00066502"/>
    </source>
</evidence>
<dbReference type="InterPro" id="IPR038765">
    <property type="entry name" value="Papain-like_cys_pep_sf"/>
</dbReference>
<evidence type="ECO:0000259" key="12">
    <source>
        <dbReference type="SMART" id="SM00645"/>
    </source>
</evidence>
<dbReference type="GO" id="GO:0006508">
    <property type="term" value="P:proteolysis"/>
    <property type="evidence" value="ECO:0007669"/>
    <property type="project" value="UniProtKB-KW"/>
</dbReference>
<accession>A0A2R6RL24</accession>
<evidence type="ECO:0000256" key="6">
    <source>
        <dbReference type="ARBA" id="ARBA00023157"/>
    </source>
</evidence>
<keyword evidence="6" id="KW-1015">Disulfide bond</keyword>
<keyword evidence="2" id="KW-0645">Protease</keyword>
<dbReference type="PANTHER" id="PTHR12411">
    <property type="entry name" value="CYSTEINE PROTEASE FAMILY C1-RELATED"/>
    <property type="match status" value="1"/>
</dbReference>
<protein>
    <recommendedName>
        <fullName evidence="10">Actinidain</fullName>
        <ecNumber evidence="9">3.4.22.14</ecNumber>
    </recommendedName>
</protein>
<dbReference type="OrthoDB" id="10253408at2759"/>
<dbReference type="OMA" id="CDIDRCK"/>
<dbReference type="FunFam" id="3.90.70.10:FF:000068">
    <property type="entry name" value="Cysteine protease 1"/>
    <property type="match status" value="1"/>
</dbReference>
<dbReference type="InterPro" id="IPR039417">
    <property type="entry name" value="Peptidase_C1A_papain-like"/>
</dbReference>
<evidence type="ECO:0000256" key="1">
    <source>
        <dbReference type="ARBA" id="ARBA00008455"/>
    </source>
</evidence>